<feature type="transmembrane region" description="Helical" evidence="2">
    <location>
        <begin position="7"/>
        <end position="25"/>
    </location>
</feature>
<evidence type="ECO:0000313" key="3">
    <source>
        <dbReference type="EMBL" id="MCB4823972.1"/>
    </source>
</evidence>
<dbReference type="EMBL" id="JAJAQI010000034">
    <property type="protein sequence ID" value="MCB4823972.1"/>
    <property type="molecule type" value="Genomic_DNA"/>
</dbReference>
<dbReference type="RefSeq" id="WP_226611334.1">
    <property type="nucleotide sequence ID" value="NZ_JAJAQI010000034.1"/>
</dbReference>
<dbReference type="AlphaFoldDB" id="A0A9X1LCT2"/>
<keyword evidence="4" id="KW-1185">Reference proteome</keyword>
<dbReference type="Proteomes" id="UP001139311">
    <property type="component" value="Unassembled WGS sequence"/>
</dbReference>
<organism evidence="3 4">
    <name type="scientific">Roseicella aerolata</name>
    <dbReference type="NCBI Taxonomy" id="2883479"/>
    <lineage>
        <taxon>Bacteria</taxon>
        <taxon>Pseudomonadati</taxon>
        <taxon>Pseudomonadota</taxon>
        <taxon>Alphaproteobacteria</taxon>
        <taxon>Acetobacterales</taxon>
        <taxon>Roseomonadaceae</taxon>
        <taxon>Roseicella</taxon>
    </lineage>
</organism>
<keyword evidence="2" id="KW-0472">Membrane</keyword>
<reference evidence="3" key="1">
    <citation type="submission" date="2021-10" db="EMBL/GenBank/DDBJ databases">
        <title>Roseicella aerolatum sp. nov., isolated from aerosols of e-waste dismantling site.</title>
        <authorList>
            <person name="Qin T."/>
        </authorList>
    </citation>
    <scope>NUCLEOTIDE SEQUENCE</scope>
    <source>
        <strain evidence="3">GB24</strain>
    </source>
</reference>
<accession>A0A9X1LCT2</accession>
<proteinExistence type="predicted"/>
<sequence length="83" mass="9162">MPLLRAFLRNLAIVLVVGSVGFLALRLPFSPWISALLYAAALAALMTWGEHAPPPRNRSRRNGQRDAGNRSQRRPRAASRANT</sequence>
<evidence type="ECO:0000256" key="1">
    <source>
        <dbReference type="SAM" id="MobiDB-lite"/>
    </source>
</evidence>
<name>A0A9X1LCT2_9PROT</name>
<protein>
    <submittedName>
        <fullName evidence="3">Uncharacterized protein</fullName>
    </submittedName>
</protein>
<comment type="caution">
    <text evidence="3">The sequence shown here is derived from an EMBL/GenBank/DDBJ whole genome shotgun (WGS) entry which is preliminary data.</text>
</comment>
<feature type="region of interest" description="Disordered" evidence="1">
    <location>
        <begin position="51"/>
        <end position="83"/>
    </location>
</feature>
<keyword evidence="2" id="KW-0812">Transmembrane</keyword>
<gene>
    <name evidence="3" type="ORF">LHA35_19770</name>
</gene>
<evidence type="ECO:0000313" key="4">
    <source>
        <dbReference type="Proteomes" id="UP001139311"/>
    </source>
</evidence>
<feature type="transmembrane region" description="Helical" evidence="2">
    <location>
        <begin position="31"/>
        <end position="49"/>
    </location>
</feature>
<evidence type="ECO:0000256" key="2">
    <source>
        <dbReference type="SAM" id="Phobius"/>
    </source>
</evidence>
<keyword evidence="2" id="KW-1133">Transmembrane helix</keyword>